<evidence type="ECO:0000256" key="7">
    <source>
        <dbReference type="ARBA" id="ARBA00023136"/>
    </source>
</evidence>
<evidence type="ECO:0000256" key="12">
    <source>
        <dbReference type="SAM" id="Phobius"/>
    </source>
</evidence>
<accession>A0A9N9TWC0</accession>
<dbReference type="Gene3D" id="1.20.1070.10">
    <property type="entry name" value="Rhodopsin 7-helix transmembrane proteins"/>
    <property type="match status" value="1"/>
</dbReference>
<evidence type="ECO:0000256" key="1">
    <source>
        <dbReference type="ARBA" id="ARBA00004651"/>
    </source>
</evidence>
<keyword evidence="15" id="KW-1185">Reference proteome</keyword>
<dbReference type="GO" id="GO:0004930">
    <property type="term" value="F:G protein-coupled receptor activity"/>
    <property type="evidence" value="ECO:0007669"/>
    <property type="project" value="UniProtKB-KW"/>
</dbReference>
<evidence type="ECO:0000256" key="10">
    <source>
        <dbReference type="RuleBase" id="RU000688"/>
    </source>
</evidence>
<feature type="transmembrane region" description="Helical" evidence="12">
    <location>
        <begin position="120"/>
        <end position="145"/>
    </location>
</feature>
<gene>
    <name evidence="14" type="ORF">PHYEVI_LOCUS8181</name>
</gene>
<dbReference type="AlphaFoldDB" id="A0A9N9TWC0"/>
<sequence length="481" mass="53004">MKSLILSILLVLIAIAGLILNGYILIVIFLTKQLKSPNHLLLVHLAFIDISSALAFLAFYLPGINGKEWSPSGDGCLLYGFLFALLQPLAIWTICGLNCERFYVIAVPLRYSRIVTSKKVLTGLGAIWTVSILLSTPPIFANVAFSFTPRLGICETDFLSKSRTLWYSTAYVAFTLLLPATFIIVCNVKIFIIARYQRHRIASAIYQVAISAQVAITHQKNPFSWSFSHRYPSHHHHHHHHHHPVQKFRSAAYTTLQFLGPFVAVYAPHYSLGLVDAVAGERRLLDGAVAAASSGLLLAAVPLNGLLYGVKDRGLRTAWRNYCRKRRTALDLHQEIQARTPSTCGSRRPSVLVKPEHLVDVVRCSPRSNTLQVPSGNNRGVSLVTEDELCRKLNVARKSGGFFGEFFRCEEEPGGAVGDDCIPLAGGRRDKSPKILLTQASTCRSDSSLADTGFGGEESGTFQPLLYGDERDSDKEGSDVN</sequence>
<feature type="transmembrane region" description="Helical" evidence="12">
    <location>
        <begin position="165"/>
        <end position="192"/>
    </location>
</feature>
<keyword evidence="8 10" id="KW-0675">Receptor</keyword>
<proteinExistence type="inferred from homology"/>
<feature type="transmembrane region" description="Helical" evidence="12">
    <location>
        <begin position="250"/>
        <end position="268"/>
    </location>
</feature>
<organism evidence="14 15">
    <name type="scientific">Phyllotreta striolata</name>
    <name type="common">Striped flea beetle</name>
    <name type="synonym">Crioceris striolata</name>
    <dbReference type="NCBI Taxonomy" id="444603"/>
    <lineage>
        <taxon>Eukaryota</taxon>
        <taxon>Metazoa</taxon>
        <taxon>Ecdysozoa</taxon>
        <taxon>Arthropoda</taxon>
        <taxon>Hexapoda</taxon>
        <taxon>Insecta</taxon>
        <taxon>Pterygota</taxon>
        <taxon>Neoptera</taxon>
        <taxon>Endopterygota</taxon>
        <taxon>Coleoptera</taxon>
        <taxon>Polyphaga</taxon>
        <taxon>Cucujiformia</taxon>
        <taxon>Chrysomeloidea</taxon>
        <taxon>Chrysomelidae</taxon>
        <taxon>Galerucinae</taxon>
        <taxon>Alticini</taxon>
        <taxon>Phyllotreta</taxon>
    </lineage>
</organism>
<comment type="similarity">
    <text evidence="2 10">Belongs to the G-protein coupled receptor 1 family.</text>
</comment>
<feature type="region of interest" description="Disordered" evidence="11">
    <location>
        <begin position="443"/>
        <end position="481"/>
    </location>
</feature>
<dbReference type="EMBL" id="OU900098">
    <property type="protein sequence ID" value="CAG9861855.1"/>
    <property type="molecule type" value="Genomic_DNA"/>
</dbReference>
<keyword evidence="9 10" id="KW-0807">Transducer</keyword>
<reference evidence="14" key="1">
    <citation type="submission" date="2022-01" db="EMBL/GenBank/DDBJ databases">
        <authorList>
            <person name="King R."/>
        </authorList>
    </citation>
    <scope>NUCLEOTIDE SEQUENCE</scope>
</reference>
<evidence type="ECO:0000256" key="4">
    <source>
        <dbReference type="ARBA" id="ARBA00022692"/>
    </source>
</evidence>
<evidence type="ECO:0000313" key="15">
    <source>
        <dbReference type="Proteomes" id="UP001153712"/>
    </source>
</evidence>
<feature type="transmembrane region" description="Helical" evidence="12">
    <location>
        <begin position="77"/>
        <end position="99"/>
    </location>
</feature>
<evidence type="ECO:0000256" key="5">
    <source>
        <dbReference type="ARBA" id="ARBA00022989"/>
    </source>
</evidence>
<dbReference type="Proteomes" id="UP001153712">
    <property type="component" value="Chromosome 5"/>
</dbReference>
<evidence type="ECO:0000313" key="14">
    <source>
        <dbReference type="EMBL" id="CAG9861855.1"/>
    </source>
</evidence>
<dbReference type="CDD" id="cd00637">
    <property type="entry name" value="7tm_classA_rhodopsin-like"/>
    <property type="match status" value="1"/>
</dbReference>
<keyword evidence="4 10" id="KW-0812">Transmembrane</keyword>
<evidence type="ECO:0000256" key="9">
    <source>
        <dbReference type="ARBA" id="ARBA00023224"/>
    </source>
</evidence>
<feature type="domain" description="G-protein coupled receptors family 1 profile" evidence="13">
    <location>
        <begin position="20"/>
        <end position="308"/>
    </location>
</feature>
<dbReference type="SUPFAM" id="SSF81321">
    <property type="entry name" value="Family A G protein-coupled receptor-like"/>
    <property type="match status" value="1"/>
</dbReference>
<dbReference type="PROSITE" id="PS00237">
    <property type="entry name" value="G_PROTEIN_RECEP_F1_1"/>
    <property type="match status" value="1"/>
</dbReference>
<keyword evidence="5 12" id="KW-1133">Transmembrane helix</keyword>
<evidence type="ECO:0000256" key="3">
    <source>
        <dbReference type="ARBA" id="ARBA00022475"/>
    </source>
</evidence>
<dbReference type="InterPro" id="IPR000276">
    <property type="entry name" value="GPCR_Rhodpsn"/>
</dbReference>
<name>A0A9N9TWC0_PHYSR</name>
<evidence type="ECO:0000256" key="11">
    <source>
        <dbReference type="SAM" id="MobiDB-lite"/>
    </source>
</evidence>
<dbReference type="PROSITE" id="PS50262">
    <property type="entry name" value="G_PROTEIN_RECEP_F1_2"/>
    <property type="match status" value="1"/>
</dbReference>
<dbReference type="InterPro" id="IPR017452">
    <property type="entry name" value="GPCR_Rhodpsn_7TM"/>
</dbReference>
<feature type="transmembrane region" description="Helical" evidence="12">
    <location>
        <begin position="41"/>
        <end position="61"/>
    </location>
</feature>
<protein>
    <recommendedName>
        <fullName evidence="13">G-protein coupled receptors family 1 profile domain-containing protein</fullName>
    </recommendedName>
</protein>
<evidence type="ECO:0000256" key="2">
    <source>
        <dbReference type="ARBA" id="ARBA00010663"/>
    </source>
</evidence>
<feature type="compositionally biased region" description="Basic and acidic residues" evidence="11">
    <location>
        <begin position="468"/>
        <end position="481"/>
    </location>
</feature>
<dbReference type="GO" id="GO:0005886">
    <property type="term" value="C:plasma membrane"/>
    <property type="evidence" value="ECO:0007669"/>
    <property type="project" value="UniProtKB-SubCell"/>
</dbReference>
<keyword evidence="7 12" id="KW-0472">Membrane</keyword>
<feature type="transmembrane region" description="Helical" evidence="12">
    <location>
        <begin position="288"/>
        <end position="310"/>
    </location>
</feature>
<dbReference type="PRINTS" id="PR00237">
    <property type="entry name" value="GPCRRHODOPSN"/>
</dbReference>
<evidence type="ECO:0000256" key="8">
    <source>
        <dbReference type="ARBA" id="ARBA00023170"/>
    </source>
</evidence>
<dbReference type="OrthoDB" id="6159456at2759"/>
<evidence type="ECO:0000259" key="13">
    <source>
        <dbReference type="PROSITE" id="PS50262"/>
    </source>
</evidence>
<feature type="transmembrane region" description="Helical" evidence="12">
    <location>
        <begin position="6"/>
        <end position="29"/>
    </location>
</feature>
<dbReference type="PANTHER" id="PTHR22752">
    <property type="entry name" value="G PROTEIN-COUPLED RECEPTOR"/>
    <property type="match status" value="1"/>
</dbReference>
<dbReference type="Pfam" id="PF00001">
    <property type="entry name" value="7tm_1"/>
    <property type="match status" value="1"/>
</dbReference>
<evidence type="ECO:0000256" key="6">
    <source>
        <dbReference type="ARBA" id="ARBA00023040"/>
    </source>
</evidence>
<keyword evidence="6 10" id="KW-0297">G-protein coupled receptor</keyword>
<comment type="subcellular location">
    <subcellularLocation>
        <location evidence="1">Cell membrane</location>
        <topology evidence="1">Multi-pass membrane protein</topology>
    </subcellularLocation>
</comment>
<dbReference type="PANTHER" id="PTHR22752:SF14">
    <property type="entry name" value="G-PROTEIN COUPLED RECEPTORS FAMILY 1 PROFILE DOMAIN-CONTAINING PROTEIN"/>
    <property type="match status" value="1"/>
</dbReference>
<keyword evidence="3" id="KW-1003">Cell membrane</keyword>